<dbReference type="OrthoDB" id="4007at2759"/>
<comment type="similarity">
    <text evidence="1">Belongs to the CBP3 family.</text>
</comment>
<dbReference type="CTD" id="55245"/>
<dbReference type="GO" id="GO:0005739">
    <property type="term" value="C:mitochondrion"/>
    <property type="evidence" value="ECO:0007669"/>
    <property type="project" value="TreeGrafter"/>
</dbReference>
<dbReference type="InterPro" id="IPR021150">
    <property type="entry name" value="Ubiq_cyt_c_chap"/>
</dbReference>
<organism evidence="3 4">
    <name type="scientific">Sitophilus oryzae</name>
    <name type="common">Rice weevil</name>
    <name type="synonym">Curculio oryzae</name>
    <dbReference type="NCBI Taxonomy" id="7048"/>
    <lineage>
        <taxon>Eukaryota</taxon>
        <taxon>Metazoa</taxon>
        <taxon>Ecdysozoa</taxon>
        <taxon>Arthropoda</taxon>
        <taxon>Hexapoda</taxon>
        <taxon>Insecta</taxon>
        <taxon>Pterygota</taxon>
        <taxon>Neoptera</taxon>
        <taxon>Endopterygota</taxon>
        <taxon>Coleoptera</taxon>
        <taxon>Polyphaga</taxon>
        <taxon>Cucujiformia</taxon>
        <taxon>Curculionidae</taxon>
        <taxon>Dryophthorinae</taxon>
        <taxon>Sitophilus</taxon>
    </lineage>
</organism>
<dbReference type="AlphaFoldDB" id="A0A6J2Y9C4"/>
<gene>
    <name evidence="4" type="primary">LOC115885630</name>
</gene>
<dbReference type="GO" id="GO:0034551">
    <property type="term" value="P:mitochondrial respiratory chain complex III assembly"/>
    <property type="evidence" value="ECO:0007669"/>
    <property type="project" value="TreeGrafter"/>
</dbReference>
<feature type="domain" description="Ubiquinol-cytochrome c chaperone" evidence="2">
    <location>
        <begin position="109"/>
        <end position="246"/>
    </location>
</feature>
<evidence type="ECO:0000313" key="4">
    <source>
        <dbReference type="RefSeq" id="XP_030760458.1"/>
    </source>
</evidence>
<dbReference type="FunCoup" id="A0A6J2Y9C4">
    <property type="interactions" value="745"/>
</dbReference>
<dbReference type="Proteomes" id="UP000504635">
    <property type="component" value="Unplaced"/>
</dbReference>
<evidence type="ECO:0000259" key="2">
    <source>
        <dbReference type="Pfam" id="PF03981"/>
    </source>
</evidence>
<evidence type="ECO:0000256" key="1">
    <source>
        <dbReference type="ARBA" id="ARBA00006407"/>
    </source>
</evidence>
<reference evidence="4" key="1">
    <citation type="submission" date="2025-08" db="UniProtKB">
        <authorList>
            <consortium name="RefSeq"/>
        </authorList>
    </citation>
    <scope>IDENTIFICATION</scope>
    <source>
        <tissue evidence="4">Gonads</tissue>
    </source>
</reference>
<keyword evidence="3" id="KW-1185">Reference proteome</keyword>
<dbReference type="RefSeq" id="XP_030760458.1">
    <property type="nucleotide sequence ID" value="XM_030904598.1"/>
</dbReference>
<dbReference type="PANTHER" id="PTHR12184:SF1">
    <property type="entry name" value="UBIQUINOL-CYTOCHROME-C REDUCTASE COMPLEX ASSEMBLY FACTOR 1"/>
    <property type="match status" value="1"/>
</dbReference>
<accession>A0A6J2Y9C4</accession>
<dbReference type="InterPro" id="IPR007129">
    <property type="entry name" value="Ubiqinol_cyt_c_chaperone_CPB3"/>
</dbReference>
<dbReference type="GeneID" id="115885630"/>
<protein>
    <submittedName>
        <fullName evidence="4">Ubiquinol-cytochrome-c reductase complex assembly factor 1</fullName>
    </submittedName>
</protein>
<sequence>MNLTRSLCSLRHGGSRFCILKYSKQTAFLNTLTSISRDNLPVKNDIISQNTRFTSTCDVKSVPNEESAIQKFLKKIPFFKINTLRAKASGYLIYEAIVDKINYLEFFEKYDIPDTFYSWFVLTELHIWMVSVRAMADEVDGEAIRNGMIEALWSDVTQRIKRVGTPSVSGTRNTLMQLSEQLQAALLAYDEGVNSDDTVLAGAIWRRIYQKNTASPHHLEELVLYVRKHVNMLDGLSKEELLAVKPVVFEPV</sequence>
<dbReference type="InParanoid" id="A0A6J2Y9C4"/>
<evidence type="ECO:0000313" key="3">
    <source>
        <dbReference type="Proteomes" id="UP000504635"/>
    </source>
</evidence>
<proteinExistence type="inferred from homology"/>
<dbReference type="KEGG" id="soy:115885630"/>
<dbReference type="Pfam" id="PF03981">
    <property type="entry name" value="Ubiq_cyt_C_chap"/>
    <property type="match status" value="1"/>
</dbReference>
<name>A0A6J2Y9C4_SITOR</name>
<dbReference type="PANTHER" id="PTHR12184">
    <property type="entry name" value="UBIQUINOL-CYTOCHROME C REDUCTASE COMPLEX ASSEMBLY FACTOR 1 FAMILY MEMBER"/>
    <property type="match status" value="1"/>
</dbReference>